<dbReference type="AlphaFoldDB" id="A0A1I0S0L2"/>
<sequence>MNKIFEKLLMRNKLVVTDSTDIIECKMVEFVNGSDLYNSMKKGFVESAIKSSYIEILSRENNNFQIFMIKKNGLNNIYQKKDYIFNMESDNDKNLLLIKETKNIELSIDEFNLYVQPLKIAYLADNTKDALENLNKYDVAIMIS</sequence>
<proteinExistence type="predicted"/>
<evidence type="ECO:0000313" key="2">
    <source>
        <dbReference type="Proteomes" id="UP000199701"/>
    </source>
</evidence>
<evidence type="ECO:0000313" key="1">
    <source>
        <dbReference type="EMBL" id="SEW46727.1"/>
    </source>
</evidence>
<reference evidence="1 2" key="1">
    <citation type="submission" date="2016-10" db="EMBL/GenBank/DDBJ databases">
        <authorList>
            <person name="de Groot N.N."/>
        </authorList>
    </citation>
    <scope>NUCLEOTIDE SEQUENCE [LARGE SCALE GENOMIC DNA]</scope>
    <source>
        <strain evidence="1 2">DSM 9179</strain>
    </source>
</reference>
<accession>A0A1I0S0L2</accession>
<dbReference type="RefSeq" id="WP_092458507.1">
    <property type="nucleotide sequence ID" value="NZ_FOJI01000042.1"/>
</dbReference>
<keyword evidence="2" id="KW-1185">Reference proteome</keyword>
<gene>
    <name evidence="1" type="ORF">SAMN05421659_1422</name>
</gene>
<dbReference type="Proteomes" id="UP000199701">
    <property type="component" value="Unassembled WGS sequence"/>
</dbReference>
<name>A0A1I0S0L2_9FIRM</name>
<organism evidence="1 2">
    <name type="scientific">[Clostridium] fimetarium</name>
    <dbReference type="NCBI Taxonomy" id="99656"/>
    <lineage>
        <taxon>Bacteria</taxon>
        <taxon>Bacillati</taxon>
        <taxon>Bacillota</taxon>
        <taxon>Clostridia</taxon>
        <taxon>Lachnospirales</taxon>
        <taxon>Lachnospiraceae</taxon>
    </lineage>
</organism>
<dbReference type="EMBL" id="FOJI01000042">
    <property type="protein sequence ID" value="SEW46727.1"/>
    <property type="molecule type" value="Genomic_DNA"/>
</dbReference>
<protein>
    <submittedName>
        <fullName evidence="1">Uncharacterized protein</fullName>
    </submittedName>
</protein>